<dbReference type="RefSeq" id="WP_344926661.1">
    <property type="nucleotide sequence ID" value="NZ_BAAAYK010000038.1"/>
</dbReference>
<dbReference type="Proteomes" id="UP001500483">
    <property type="component" value="Unassembled WGS sequence"/>
</dbReference>
<keyword evidence="2" id="KW-1185">Reference proteome</keyword>
<accession>A0ABP6RSX9</accession>
<gene>
    <name evidence="1" type="ORF">GCM10020366_26660</name>
</gene>
<evidence type="ECO:0000313" key="2">
    <source>
        <dbReference type="Proteomes" id="UP001500483"/>
    </source>
</evidence>
<evidence type="ECO:0000313" key="1">
    <source>
        <dbReference type="EMBL" id="GAA3357672.1"/>
    </source>
</evidence>
<organism evidence="1 2">
    <name type="scientific">Saccharopolyspora gregorii</name>
    <dbReference type="NCBI Taxonomy" id="33914"/>
    <lineage>
        <taxon>Bacteria</taxon>
        <taxon>Bacillati</taxon>
        <taxon>Actinomycetota</taxon>
        <taxon>Actinomycetes</taxon>
        <taxon>Pseudonocardiales</taxon>
        <taxon>Pseudonocardiaceae</taxon>
        <taxon>Saccharopolyspora</taxon>
    </lineage>
</organism>
<dbReference type="EMBL" id="BAAAYK010000038">
    <property type="protein sequence ID" value="GAA3357672.1"/>
    <property type="molecule type" value="Genomic_DNA"/>
</dbReference>
<name>A0ABP6RSX9_9PSEU</name>
<protein>
    <submittedName>
        <fullName evidence="1">Uncharacterized protein</fullName>
    </submittedName>
</protein>
<sequence>MSVDEQRGAPGYVGVDQLDGNVETVVAGSRPQVNSGSGFQIGGDVGVVLISESQGRERRKRARPLSHSAWRREYLSKRFVPPRKFEAAQDALARNGTVFISGADGSGRQSTAEMLLWLRFPDNEVGFRRLTFDNEEDVDERPLDAESVQRGERLLLDLSAETGENVEPLRRDLDTFRAAVEREGAALVVVLPVDFEQLLGDEATNPRVVIERPDGSAVIRSHLLAENIPESVHELDALGESRASEPMRGLERLVARIVQAEERNPEAGFAQWAKSATETVAEYVSKVAGQVKNYSLGQRTTLLAASMVEGAHPDSAHVARHALQTGLGYPQDDGFVLERTGLADALKNIAAGVENGRAIKFESPRYAEAVREYFWSNFPELREHFRDWVGICLAMDELTDADQDRMVARFAVQACRTGRTLDLWVLAERWTAGGGRGTHHRSAVRWAASALGYGLQDDSSLGGASELRRKIYEAASRGEPSEDLARVLVLVCANVMAEEHPEQALVRLRLLAGHPTPDVAETARSAVRDLTSSDRLYRRFLWRMVAWLENPRPADPGLFLLLARADRVSGRGPGSRVLLHSKVIRQQLAACWYRVLPLDESVWRSSVRDWLDAAGTAPHGDLFLDVLVDAARGRLSVLARLHVVARDWAHQHGNEQGARDREVARRLAVRLDRAQEHRLYS</sequence>
<reference evidence="2" key="1">
    <citation type="journal article" date="2019" name="Int. J. Syst. Evol. Microbiol.">
        <title>The Global Catalogue of Microorganisms (GCM) 10K type strain sequencing project: providing services to taxonomists for standard genome sequencing and annotation.</title>
        <authorList>
            <consortium name="The Broad Institute Genomics Platform"/>
            <consortium name="The Broad Institute Genome Sequencing Center for Infectious Disease"/>
            <person name="Wu L."/>
            <person name="Ma J."/>
        </authorList>
    </citation>
    <scope>NUCLEOTIDE SEQUENCE [LARGE SCALE GENOMIC DNA]</scope>
    <source>
        <strain evidence="2">JCM 9687</strain>
    </source>
</reference>
<proteinExistence type="predicted"/>
<comment type="caution">
    <text evidence="1">The sequence shown here is derived from an EMBL/GenBank/DDBJ whole genome shotgun (WGS) entry which is preliminary data.</text>
</comment>